<dbReference type="Proteomes" id="UP001238540">
    <property type="component" value="Unassembled WGS sequence"/>
</dbReference>
<evidence type="ECO:0000313" key="2">
    <source>
        <dbReference type="Proteomes" id="UP001238540"/>
    </source>
</evidence>
<protein>
    <submittedName>
        <fullName evidence="1">Uncharacterized protein</fullName>
    </submittedName>
</protein>
<dbReference type="EMBL" id="JAUFQC010000015">
    <property type="protein sequence ID" value="MDN3611163.1"/>
    <property type="molecule type" value="Genomic_DNA"/>
</dbReference>
<reference evidence="2" key="1">
    <citation type="journal article" date="2019" name="Int. J. Syst. Evol. Microbiol.">
        <title>The Global Catalogue of Microorganisms (GCM) 10K type strain sequencing project: providing services to taxonomists for standard genome sequencing and annotation.</title>
        <authorList>
            <consortium name="The Broad Institute Genomics Platform"/>
            <consortium name="The Broad Institute Genome Sequencing Center for Infectious Disease"/>
            <person name="Wu L."/>
            <person name="Ma J."/>
        </authorList>
    </citation>
    <scope>NUCLEOTIDE SEQUENCE [LARGE SCALE GENOMIC DNA]</scope>
    <source>
        <strain evidence="2">CECT 7398</strain>
    </source>
</reference>
<gene>
    <name evidence="1" type="ORF">QWZ16_16100</name>
</gene>
<organism evidence="1 2">
    <name type="scientific">Vibrio ostreicida</name>
    <dbReference type="NCBI Taxonomy" id="526588"/>
    <lineage>
        <taxon>Bacteria</taxon>
        <taxon>Pseudomonadati</taxon>
        <taxon>Pseudomonadota</taxon>
        <taxon>Gammaproteobacteria</taxon>
        <taxon>Vibrionales</taxon>
        <taxon>Vibrionaceae</taxon>
        <taxon>Vibrio</taxon>
    </lineage>
</organism>
<comment type="caution">
    <text evidence="1">The sequence shown here is derived from an EMBL/GenBank/DDBJ whole genome shotgun (WGS) entry which is preliminary data.</text>
</comment>
<accession>A0ABT8BW13</accession>
<sequence>MLLIPVLLNQGASFEAFFTTFTVANLASFSALAAEETLTIYIMILSPQSGAPALKLKSL</sequence>
<keyword evidence="2" id="KW-1185">Reference proteome</keyword>
<dbReference type="RefSeq" id="WP_290312708.1">
    <property type="nucleotide sequence ID" value="NZ_JAUFQC010000015.1"/>
</dbReference>
<evidence type="ECO:0000313" key="1">
    <source>
        <dbReference type="EMBL" id="MDN3611163.1"/>
    </source>
</evidence>
<name>A0ABT8BW13_9VIBR</name>
<proteinExistence type="predicted"/>